<organism evidence="1 2">
    <name type="scientific">Hibiscus sabdariffa</name>
    <name type="common">roselle</name>
    <dbReference type="NCBI Taxonomy" id="183260"/>
    <lineage>
        <taxon>Eukaryota</taxon>
        <taxon>Viridiplantae</taxon>
        <taxon>Streptophyta</taxon>
        <taxon>Embryophyta</taxon>
        <taxon>Tracheophyta</taxon>
        <taxon>Spermatophyta</taxon>
        <taxon>Magnoliopsida</taxon>
        <taxon>eudicotyledons</taxon>
        <taxon>Gunneridae</taxon>
        <taxon>Pentapetalae</taxon>
        <taxon>rosids</taxon>
        <taxon>malvids</taxon>
        <taxon>Malvales</taxon>
        <taxon>Malvaceae</taxon>
        <taxon>Malvoideae</taxon>
        <taxon>Hibiscus</taxon>
    </lineage>
</organism>
<protein>
    <submittedName>
        <fullName evidence="1">Uncharacterized protein</fullName>
    </submittedName>
</protein>
<reference evidence="1 2" key="1">
    <citation type="journal article" date="2024" name="G3 (Bethesda)">
        <title>Genome assembly of Hibiscus sabdariffa L. provides insights into metabolisms of medicinal natural products.</title>
        <authorList>
            <person name="Kim T."/>
        </authorList>
    </citation>
    <scope>NUCLEOTIDE SEQUENCE [LARGE SCALE GENOMIC DNA]</scope>
    <source>
        <strain evidence="1">TK-2024</strain>
        <tissue evidence="1">Old leaves</tissue>
    </source>
</reference>
<accession>A0ABR2BLC0</accession>
<keyword evidence="2" id="KW-1185">Reference proteome</keyword>
<name>A0ABR2BLC0_9ROSI</name>
<gene>
    <name evidence="1" type="ORF">V6N12_074368</name>
</gene>
<sequence>MVISKNSFPIILDEDKKNNTTTPASNNISVSTSNNNNISYCFPDENDEVMLWDNLTINEKEVDYQQQQRRQDPMTNINLSVLGDRPINEEMDYSTTYKFQLPELVEEDNYGNLDELYLDGEPWNVFN</sequence>
<dbReference type="EMBL" id="JBBPBM010000105">
    <property type="protein sequence ID" value="KAK8507803.1"/>
    <property type="molecule type" value="Genomic_DNA"/>
</dbReference>
<evidence type="ECO:0000313" key="1">
    <source>
        <dbReference type="EMBL" id="KAK8507803.1"/>
    </source>
</evidence>
<comment type="caution">
    <text evidence="1">The sequence shown here is derived from an EMBL/GenBank/DDBJ whole genome shotgun (WGS) entry which is preliminary data.</text>
</comment>
<evidence type="ECO:0000313" key="2">
    <source>
        <dbReference type="Proteomes" id="UP001472677"/>
    </source>
</evidence>
<proteinExistence type="predicted"/>
<dbReference type="Proteomes" id="UP001472677">
    <property type="component" value="Unassembled WGS sequence"/>
</dbReference>